<accession>A0A9E6RAB3</accession>
<dbReference type="Proteomes" id="UP000825701">
    <property type="component" value="Chromosome"/>
</dbReference>
<gene>
    <name evidence="2" type="ORF">K6K41_05885</name>
</gene>
<proteinExistence type="predicted"/>
<feature type="compositionally biased region" description="Basic and acidic residues" evidence="1">
    <location>
        <begin position="30"/>
        <end position="44"/>
    </location>
</feature>
<dbReference type="EMBL" id="CP081869">
    <property type="protein sequence ID" value="QZO01103.1"/>
    <property type="molecule type" value="Genomic_DNA"/>
</dbReference>
<feature type="region of interest" description="Disordered" evidence="1">
    <location>
        <begin position="30"/>
        <end position="60"/>
    </location>
</feature>
<protein>
    <submittedName>
        <fullName evidence="2">Uncharacterized protein</fullName>
    </submittedName>
</protein>
<keyword evidence="3" id="KW-1185">Reference proteome</keyword>
<evidence type="ECO:0000313" key="3">
    <source>
        <dbReference type="Proteomes" id="UP000825701"/>
    </source>
</evidence>
<reference evidence="2" key="1">
    <citation type="submission" date="2021-08" db="EMBL/GenBank/DDBJ databases">
        <authorList>
            <person name="Zhang H."/>
            <person name="Xu M."/>
            <person name="Yu Z."/>
            <person name="Yang L."/>
            <person name="Cai Y."/>
        </authorList>
    </citation>
    <scope>NUCLEOTIDE SEQUENCE</scope>
    <source>
        <strain evidence="2">CHL1</strain>
    </source>
</reference>
<dbReference type="AlphaFoldDB" id="A0A9E6RAB3"/>
<evidence type="ECO:0000313" key="2">
    <source>
        <dbReference type="EMBL" id="QZO01103.1"/>
    </source>
</evidence>
<organism evidence="2 3">
    <name type="scientific">Chenggangzhangella methanolivorans</name>
    <dbReference type="NCBI Taxonomy" id="1437009"/>
    <lineage>
        <taxon>Bacteria</taxon>
        <taxon>Pseudomonadati</taxon>
        <taxon>Pseudomonadota</taxon>
        <taxon>Alphaproteobacteria</taxon>
        <taxon>Hyphomicrobiales</taxon>
        <taxon>Methylopilaceae</taxon>
        <taxon>Chenggangzhangella</taxon>
    </lineage>
</organism>
<name>A0A9E6RAB3_9HYPH</name>
<evidence type="ECO:0000256" key="1">
    <source>
        <dbReference type="SAM" id="MobiDB-lite"/>
    </source>
</evidence>
<sequence>MIDQEKKSPPHPFSSDKVAARLDKTTEAAKEIVDRNRAAEDAKTARLRAARKARDAAKAK</sequence>
<feature type="region of interest" description="Disordered" evidence="1">
    <location>
        <begin position="1"/>
        <end position="20"/>
    </location>
</feature>
<dbReference type="RefSeq" id="WP_261404330.1">
    <property type="nucleotide sequence ID" value="NZ_CP081869.1"/>
</dbReference>
<dbReference type="KEGG" id="cmet:K6K41_05885"/>